<dbReference type="SMART" id="SM00271">
    <property type="entry name" value="DnaJ"/>
    <property type="match status" value="1"/>
</dbReference>
<keyword evidence="2" id="KW-1133">Transmembrane helix</keyword>
<dbReference type="SUPFAM" id="SSF46565">
    <property type="entry name" value="Chaperone J-domain"/>
    <property type="match status" value="1"/>
</dbReference>
<evidence type="ECO:0000256" key="2">
    <source>
        <dbReference type="SAM" id="Phobius"/>
    </source>
</evidence>
<gene>
    <name evidence="4" type="ORF">BO80DRAFT_447388</name>
</gene>
<dbReference type="VEuPathDB" id="FungiDB:BO80DRAFT_447388"/>
<keyword evidence="2" id="KW-0472">Membrane</keyword>
<protein>
    <recommendedName>
        <fullName evidence="3">J domain-containing protein</fullName>
    </recommendedName>
</protein>
<dbReference type="CDD" id="cd06257">
    <property type="entry name" value="DnaJ"/>
    <property type="match status" value="1"/>
</dbReference>
<sequence>MEIRITLPLSTILTSSHLSLRSRRASIHGPSIRPLHGDANPNHTQQPSFPPWPSPLDLTPYSILGLHPRDPYTKTAFYKLVKLYHPDRYQTVPSDLSPTIREHRYRLVVAAHELLSNPQKRLAYDRYGVGWRGQGPPRTARVSRHPNHATSHGTEGENLLPHPRLVILFLVIAFFLQSCLFVVRAQKAEMHARQVHVQSQRLLDRRRSRAAGLGGLGIQVERFLLKRDPSGLGVTGQEALVYREMLPYCTFGGA</sequence>
<organism evidence="4 5">
    <name type="scientific">Aspergillus ibericus CBS 121593</name>
    <dbReference type="NCBI Taxonomy" id="1448316"/>
    <lineage>
        <taxon>Eukaryota</taxon>
        <taxon>Fungi</taxon>
        <taxon>Dikarya</taxon>
        <taxon>Ascomycota</taxon>
        <taxon>Pezizomycotina</taxon>
        <taxon>Eurotiomycetes</taxon>
        <taxon>Eurotiomycetidae</taxon>
        <taxon>Eurotiales</taxon>
        <taxon>Aspergillaceae</taxon>
        <taxon>Aspergillus</taxon>
        <taxon>Aspergillus subgen. Circumdati</taxon>
    </lineage>
</organism>
<accession>A0A395GSU2</accession>
<evidence type="ECO:0000313" key="5">
    <source>
        <dbReference type="Proteomes" id="UP000249402"/>
    </source>
</evidence>
<dbReference type="InterPro" id="IPR036869">
    <property type="entry name" value="J_dom_sf"/>
</dbReference>
<evidence type="ECO:0000256" key="1">
    <source>
        <dbReference type="SAM" id="MobiDB-lite"/>
    </source>
</evidence>
<dbReference type="InterPro" id="IPR050817">
    <property type="entry name" value="DjlA_DnaK_co-chaperone"/>
</dbReference>
<dbReference type="OrthoDB" id="445556at2759"/>
<dbReference type="Proteomes" id="UP000249402">
    <property type="component" value="Unassembled WGS sequence"/>
</dbReference>
<evidence type="ECO:0000313" key="4">
    <source>
        <dbReference type="EMBL" id="RAK98509.1"/>
    </source>
</evidence>
<dbReference type="PANTHER" id="PTHR24074">
    <property type="entry name" value="CO-CHAPERONE PROTEIN DJLA"/>
    <property type="match status" value="1"/>
</dbReference>
<feature type="domain" description="J" evidence="3">
    <location>
        <begin position="59"/>
        <end position="128"/>
    </location>
</feature>
<dbReference type="STRING" id="1448316.A0A395GSU2"/>
<evidence type="ECO:0000259" key="3">
    <source>
        <dbReference type="PROSITE" id="PS50076"/>
    </source>
</evidence>
<dbReference type="PROSITE" id="PS50076">
    <property type="entry name" value="DNAJ_2"/>
    <property type="match status" value="1"/>
</dbReference>
<feature type="region of interest" description="Disordered" evidence="1">
    <location>
        <begin position="135"/>
        <end position="156"/>
    </location>
</feature>
<feature type="region of interest" description="Disordered" evidence="1">
    <location>
        <begin position="29"/>
        <end position="52"/>
    </location>
</feature>
<dbReference type="Gene3D" id="1.10.287.110">
    <property type="entry name" value="DnaJ domain"/>
    <property type="match status" value="1"/>
</dbReference>
<dbReference type="RefSeq" id="XP_025572837.1">
    <property type="nucleotide sequence ID" value="XM_025721603.1"/>
</dbReference>
<dbReference type="PRINTS" id="PR00625">
    <property type="entry name" value="JDOMAIN"/>
</dbReference>
<dbReference type="Pfam" id="PF00226">
    <property type="entry name" value="DnaJ"/>
    <property type="match status" value="1"/>
</dbReference>
<dbReference type="AlphaFoldDB" id="A0A395GSU2"/>
<dbReference type="InterPro" id="IPR018253">
    <property type="entry name" value="DnaJ_domain_CS"/>
</dbReference>
<dbReference type="GeneID" id="37226468"/>
<reference evidence="4 5" key="1">
    <citation type="submission" date="2018-02" db="EMBL/GenBank/DDBJ databases">
        <title>The genomes of Aspergillus section Nigri reveals drivers in fungal speciation.</title>
        <authorList>
            <consortium name="DOE Joint Genome Institute"/>
            <person name="Vesth T.C."/>
            <person name="Nybo J."/>
            <person name="Theobald S."/>
            <person name="Brandl J."/>
            <person name="Frisvad J.C."/>
            <person name="Nielsen K.F."/>
            <person name="Lyhne E.K."/>
            <person name="Kogle M.E."/>
            <person name="Kuo A."/>
            <person name="Riley R."/>
            <person name="Clum A."/>
            <person name="Nolan M."/>
            <person name="Lipzen A."/>
            <person name="Salamov A."/>
            <person name="Henrissat B."/>
            <person name="Wiebenga A."/>
            <person name="De vries R.P."/>
            <person name="Grigoriev I.V."/>
            <person name="Mortensen U.H."/>
            <person name="Andersen M.R."/>
            <person name="Baker S.E."/>
        </authorList>
    </citation>
    <scope>NUCLEOTIDE SEQUENCE [LARGE SCALE GENOMIC DNA]</scope>
    <source>
        <strain evidence="4 5">CBS 121593</strain>
    </source>
</reference>
<keyword evidence="5" id="KW-1185">Reference proteome</keyword>
<dbReference type="EMBL" id="KZ824453">
    <property type="protein sequence ID" value="RAK98509.1"/>
    <property type="molecule type" value="Genomic_DNA"/>
</dbReference>
<feature type="transmembrane region" description="Helical" evidence="2">
    <location>
        <begin position="165"/>
        <end position="183"/>
    </location>
</feature>
<proteinExistence type="predicted"/>
<dbReference type="InterPro" id="IPR001623">
    <property type="entry name" value="DnaJ_domain"/>
</dbReference>
<keyword evidence="2" id="KW-0812">Transmembrane</keyword>
<dbReference type="PROSITE" id="PS00636">
    <property type="entry name" value="DNAJ_1"/>
    <property type="match status" value="1"/>
</dbReference>
<name>A0A395GSU2_9EURO</name>